<dbReference type="EMBL" id="JAEQNB010000006">
    <property type="protein sequence ID" value="MBL0388603.1"/>
    <property type="molecule type" value="Genomic_DNA"/>
</dbReference>
<gene>
    <name evidence="1" type="ORF">JJB07_18520</name>
</gene>
<keyword evidence="2" id="KW-1185">Reference proteome</keyword>
<name>A0ABS1JG89_9BACL</name>
<reference evidence="1 2" key="1">
    <citation type="submission" date="2021-01" db="EMBL/GenBank/DDBJ databases">
        <title>Tumebacillus sp. strain ITR2 16S ribosomal RNA gene Genome sequencing and assembly.</title>
        <authorList>
            <person name="Kang M."/>
        </authorList>
    </citation>
    <scope>NUCLEOTIDE SEQUENCE [LARGE SCALE GENOMIC DNA]</scope>
    <source>
        <strain evidence="1 2">ITR2</strain>
    </source>
</reference>
<comment type="caution">
    <text evidence="1">The sequence shown here is derived from an EMBL/GenBank/DDBJ whole genome shotgun (WGS) entry which is preliminary data.</text>
</comment>
<sequence>MLTHDDVQQILQMVDNLIASETETEVNSWYEQALHVMQTRGVTAI</sequence>
<evidence type="ECO:0000313" key="2">
    <source>
        <dbReference type="Proteomes" id="UP000602284"/>
    </source>
</evidence>
<dbReference type="Proteomes" id="UP000602284">
    <property type="component" value="Unassembled WGS sequence"/>
</dbReference>
<organism evidence="1 2">
    <name type="scientific">Tumebacillus amylolyticus</name>
    <dbReference type="NCBI Taxonomy" id="2801339"/>
    <lineage>
        <taxon>Bacteria</taxon>
        <taxon>Bacillati</taxon>
        <taxon>Bacillota</taxon>
        <taxon>Bacilli</taxon>
        <taxon>Bacillales</taxon>
        <taxon>Alicyclobacillaceae</taxon>
        <taxon>Tumebacillus</taxon>
    </lineage>
</organism>
<protein>
    <submittedName>
        <fullName evidence="1">Uncharacterized protein</fullName>
    </submittedName>
</protein>
<accession>A0ABS1JG89</accession>
<dbReference type="RefSeq" id="WP_201637563.1">
    <property type="nucleotide sequence ID" value="NZ_JAEQNB010000006.1"/>
</dbReference>
<proteinExistence type="predicted"/>
<evidence type="ECO:0000313" key="1">
    <source>
        <dbReference type="EMBL" id="MBL0388603.1"/>
    </source>
</evidence>